<evidence type="ECO:0000256" key="7">
    <source>
        <dbReference type="ARBA" id="ARBA00023015"/>
    </source>
</evidence>
<evidence type="ECO:0000256" key="9">
    <source>
        <dbReference type="ARBA" id="ARBA00023159"/>
    </source>
</evidence>
<dbReference type="Pfam" id="PF12833">
    <property type="entry name" value="HTH_18"/>
    <property type="match status" value="1"/>
</dbReference>
<evidence type="ECO:0000256" key="4">
    <source>
        <dbReference type="ARBA" id="ARBA00022723"/>
    </source>
</evidence>
<dbReference type="SUPFAM" id="SSF46689">
    <property type="entry name" value="Homeodomain-like"/>
    <property type="match status" value="2"/>
</dbReference>
<dbReference type="InterPro" id="IPR018060">
    <property type="entry name" value="HTH_AraC"/>
</dbReference>
<keyword evidence="6" id="KW-0862">Zinc</keyword>
<keyword evidence="2" id="KW-0489">Methyltransferase</keyword>
<dbReference type="SUPFAM" id="SSF57884">
    <property type="entry name" value="Ada DNA repair protein, N-terminal domain (N-Ada 10)"/>
    <property type="match status" value="1"/>
</dbReference>
<keyword evidence="3" id="KW-0808">Transferase</keyword>
<keyword evidence="14" id="KW-1185">Reference proteome</keyword>
<protein>
    <submittedName>
        <fullName evidence="13">AraC family transcriptional regulator</fullName>
    </submittedName>
</protein>
<gene>
    <name evidence="13" type="ORF">NP439_09430</name>
</gene>
<keyword evidence="4" id="KW-0479">Metal-binding</keyword>
<evidence type="ECO:0000256" key="1">
    <source>
        <dbReference type="ARBA" id="ARBA00001947"/>
    </source>
</evidence>
<dbReference type="InterPro" id="IPR004026">
    <property type="entry name" value="Ada_DNA_repair_Zn-bd"/>
</dbReference>
<evidence type="ECO:0000256" key="2">
    <source>
        <dbReference type="ARBA" id="ARBA00022603"/>
    </source>
</evidence>
<dbReference type="InterPro" id="IPR016220">
    <property type="entry name" value="Me-P-triester_DNA_alkyl-Trfase"/>
</dbReference>
<dbReference type="PIRSF" id="PIRSF000408">
    <property type="entry name" value="Alkyltransferas_AdaA"/>
    <property type="match status" value="1"/>
</dbReference>
<dbReference type="RefSeq" id="WP_256709735.1">
    <property type="nucleotide sequence ID" value="NZ_CP101914.1"/>
</dbReference>
<proteinExistence type="predicted"/>
<evidence type="ECO:0000259" key="12">
    <source>
        <dbReference type="PROSITE" id="PS01124"/>
    </source>
</evidence>
<dbReference type="EMBL" id="CP101914">
    <property type="protein sequence ID" value="UUI04833.1"/>
    <property type="molecule type" value="Genomic_DNA"/>
</dbReference>
<dbReference type="InterPro" id="IPR009057">
    <property type="entry name" value="Homeodomain-like_sf"/>
</dbReference>
<dbReference type="InterPro" id="IPR018062">
    <property type="entry name" value="HTH_AraC-typ_CS"/>
</dbReference>
<dbReference type="PROSITE" id="PS00041">
    <property type="entry name" value="HTH_ARAC_FAMILY_1"/>
    <property type="match status" value="1"/>
</dbReference>
<evidence type="ECO:0000256" key="6">
    <source>
        <dbReference type="ARBA" id="ARBA00022833"/>
    </source>
</evidence>
<keyword evidence="7" id="KW-0805">Transcription regulation</keyword>
<keyword evidence="11" id="KW-0234">DNA repair</keyword>
<comment type="cofactor">
    <cofactor evidence="1">
        <name>Zn(2+)</name>
        <dbReference type="ChEBI" id="CHEBI:29105"/>
    </cofactor>
</comment>
<dbReference type="InterPro" id="IPR035451">
    <property type="entry name" value="Ada-like_dom_sf"/>
</dbReference>
<dbReference type="PROSITE" id="PS01124">
    <property type="entry name" value="HTH_ARAC_FAMILY_2"/>
    <property type="match status" value="1"/>
</dbReference>
<evidence type="ECO:0000256" key="5">
    <source>
        <dbReference type="ARBA" id="ARBA00022763"/>
    </source>
</evidence>
<evidence type="ECO:0000256" key="3">
    <source>
        <dbReference type="ARBA" id="ARBA00022679"/>
    </source>
</evidence>
<name>A0ABY5JWR2_9BACI</name>
<organism evidence="13 14">
    <name type="scientific">Oceanobacillus jeddahense</name>
    <dbReference type="NCBI Taxonomy" id="1462527"/>
    <lineage>
        <taxon>Bacteria</taxon>
        <taxon>Bacillati</taxon>
        <taxon>Bacillota</taxon>
        <taxon>Bacilli</taxon>
        <taxon>Bacillales</taxon>
        <taxon>Bacillaceae</taxon>
        <taxon>Oceanobacillus</taxon>
    </lineage>
</organism>
<reference evidence="13" key="1">
    <citation type="submission" date="2022-07" db="EMBL/GenBank/DDBJ databases">
        <title>FELIX.</title>
        <authorList>
            <person name="Wan K.H."/>
            <person name="Park S."/>
            <person name="Lawrence Q."/>
            <person name="Eichenberger J.P."/>
            <person name="Booth B.W."/>
            <person name="Piaggio A.J."/>
            <person name="Chandler J.C."/>
            <person name="Franklin A.B."/>
            <person name="Celniker S.E."/>
        </authorList>
    </citation>
    <scope>NUCLEOTIDE SEQUENCE</scope>
    <source>
        <strain evidence="13">QA-1986 374</strain>
    </source>
</reference>
<keyword evidence="10" id="KW-0804">Transcription</keyword>
<dbReference type="PANTHER" id="PTHR43280:SF2">
    <property type="entry name" value="HTH-TYPE TRANSCRIPTIONAL REGULATOR EXSA"/>
    <property type="match status" value="1"/>
</dbReference>
<dbReference type="Pfam" id="PF02805">
    <property type="entry name" value="Ada_Zn_binding"/>
    <property type="match status" value="1"/>
</dbReference>
<sequence>MVVQTKFSFHEMLKIANSCDGSYDGLFFYAVKTTGIFCRPSCKSRTPNKENITFFQTVEEAKEAGFRPCKRCQPDRLDFNPIMEIINDTKAYIKGHYTEKLTLKQIAQNIGISPYHLGRIFKKHTSRTPRSYLENIRVDKAVQLLKNTDLTIMEICYEVGFQSYSSFYYAFQKQTQKSPQQYRNKLIFDL</sequence>
<dbReference type="PANTHER" id="PTHR43280">
    <property type="entry name" value="ARAC-FAMILY TRANSCRIPTIONAL REGULATOR"/>
    <property type="match status" value="1"/>
</dbReference>
<feature type="domain" description="HTH araC/xylS-type" evidence="12">
    <location>
        <begin position="87"/>
        <end position="185"/>
    </location>
</feature>
<dbReference type="Gene3D" id="1.10.10.60">
    <property type="entry name" value="Homeodomain-like"/>
    <property type="match status" value="2"/>
</dbReference>
<evidence type="ECO:0000256" key="11">
    <source>
        <dbReference type="ARBA" id="ARBA00023204"/>
    </source>
</evidence>
<evidence type="ECO:0000256" key="8">
    <source>
        <dbReference type="ARBA" id="ARBA00023125"/>
    </source>
</evidence>
<keyword evidence="8" id="KW-0238">DNA-binding</keyword>
<dbReference type="SMART" id="SM00342">
    <property type="entry name" value="HTH_ARAC"/>
    <property type="match status" value="1"/>
</dbReference>
<evidence type="ECO:0000313" key="13">
    <source>
        <dbReference type="EMBL" id="UUI04833.1"/>
    </source>
</evidence>
<keyword evidence="5" id="KW-0227">DNA damage</keyword>
<accession>A0ABY5JWR2</accession>
<evidence type="ECO:0000313" key="14">
    <source>
        <dbReference type="Proteomes" id="UP001059773"/>
    </source>
</evidence>
<keyword evidence="9" id="KW-0010">Activator</keyword>
<dbReference type="Gene3D" id="3.40.10.10">
    <property type="entry name" value="DNA Methylphosphotriester Repair Domain"/>
    <property type="match status" value="1"/>
</dbReference>
<dbReference type="Proteomes" id="UP001059773">
    <property type="component" value="Chromosome"/>
</dbReference>
<evidence type="ECO:0000256" key="10">
    <source>
        <dbReference type="ARBA" id="ARBA00023163"/>
    </source>
</evidence>